<proteinExistence type="predicted"/>
<dbReference type="PROSITE" id="PS50097">
    <property type="entry name" value="BTB"/>
    <property type="match status" value="1"/>
</dbReference>
<comment type="caution">
    <text evidence="2">The sequence shown here is derived from an EMBL/GenBank/DDBJ whole genome shotgun (WGS) entry which is preliminary data.</text>
</comment>
<keyword evidence="3" id="KW-1185">Reference proteome</keyword>
<dbReference type="Gene3D" id="3.30.710.10">
    <property type="entry name" value="Potassium Channel Kv1.1, Chain A"/>
    <property type="match status" value="1"/>
</dbReference>
<dbReference type="InterPro" id="IPR000210">
    <property type="entry name" value="BTB/POZ_dom"/>
</dbReference>
<accession>A0AAW0GSQ2</accession>
<gene>
    <name evidence="2" type="ORF">QCA50_004174</name>
</gene>
<sequence>MSVASLRDDNQSTENLEQLAAPFQFDDANVIIRAGGVDFPAHRFILSRASPVFKDMFSLPSNPTATQESLPVIEVEEDAQTIHDILSLLYFSSNDDPVCDSLSDLQSILLAARKYSMDKIQARFARPLGVKAKEDPIRVFTLACKVDLPEVARAAAVQLLTWDFATLATCDIEEFARNRTQTLLKLLRYHRNCAEVGLGTITSLSKASHGYWEYQPSEYMSEFLSKRRYPNAGCPCPVDFHSHRYACDRANQSMDCRGWWYEYIERIQADCKSRPLGVGFRDLEFMKTCCRDVHACGTCSNALYHLIKTGEFLEEKVRSAIMKVKLELDDDDMSI</sequence>
<dbReference type="SMART" id="SM00225">
    <property type="entry name" value="BTB"/>
    <property type="match status" value="1"/>
</dbReference>
<dbReference type="CDD" id="cd18186">
    <property type="entry name" value="BTB_POZ_ZBTB_KLHL-like"/>
    <property type="match status" value="1"/>
</dbReference>
<dbReference type="Proteomes" id="UP001385951">
    <property type="component" value="Unassembled WGS sequence"/>
</dbReference>
<organism evidence="2 3">
    <name type="scientific">Cerrena zonata</name>
    <dbReference type="NCBI Taxonomy" id="2478898"/>
    <lineage>
        <taxon>Eukaryota</taxon>
        <taxon>Fungi</taxon>
        <taxon>Dikarya</taxon>
        <taxon>Basidiomycota</taxon>
        <taxon>Agaricomycotina</taxon>
        <taxon>Agaricomycetes</taxon>
        <taxon>Polyporales</taxon>
        <taxon>Cerrenaceae</taxon>
        <taxon>Cerrena</taxon>
    </lineage>
</organism>
<protein>
    <recommendedName>
        <fullName evidence="1">BTB domain-containing protein</fullName>
    </recommendedName>
</protein>
<evidence type="ECO:0000313" key="3">
    <source>
        <dbReference type="Proteomes" id="UP001385951"/>
    </source>
</evidence>
<evidence type="ECO:0000259" key="1">
    <source>
        <dbReference type="PROSITE" id="PS50097"/>
    </source>
</evidence>
<dbReference type="EMBL" id="JASBNA010000004">
    <property type="protein sequence ID" value="KAK7692544.1"/>
    <property type="molecule type" value="Genomic_DNA"/>
</dbReference>
<dbReference type="AlphaFoldDB" id="A0AAW0GSQ2"/>
<dbReference type="InterPro" id="IPR011333">
    <property type="entry name" value="SKP1/BTB/POZ_sf"/>
</dbReference>
<evidence type="ECO:0000313" key="2">
    <source>
        <dbReference type="EMBL" id="KAK7692544.1"/>
    </source>
</evidence>
<reference evidence="2 3" key="1">
    <citation type="submission" date="2022-09" db="EMBL/GenBank/DDBJ databases">
        <authorList>
            <person name="Palmer J.M."/>
        </authorList>
    </citation>
    <scope>NUCLEOTIDE SEQUENCE [LARGE SCALE GENOMIC DNA]</scope>
    <source>
        <strain evidence="2 3">DSM 7382</strain>
    </source>
</reference>
<feature type="domain" description="BTB" evidence="1">
    <location>
        <begin position="28"/>
        <end position="90"/>
    </location>
</feature>
<name>A0AAW0GSQ2_9APHY</name>
<dbReference type="SUPFAM" id="SSF54695">
    <property type="entry name" value="POZ domain"/>
    <property type="match status" value="1"/>
</dbReference>
<dbReference type="Pfam" id="PF00651">
    <property type="entry name" value="BTB"/>
    <property type="match status" value="1"/>
</dbReference>